<sequence>MAVSEVLDLQVLESESLLEEGVLLNSGLSLVSCS</sequence>
<evidence type="ECO:0000313" key="1">
    <source>
        <dbReference type="EMBL" id="MES0832374.1"/>
    </source>
</evidence>
<name>A0ABV1ZMZ9_9ACTN</name>
<gene>
    <name evidence="1" type="ORF">ABUK86_01175</name>
</gene>
<dbReference type="RefSeq" id="WP_267947205.1">
    <property type="nucleotide sequence ID" value="NZ_JBEQNA010000008.1"/>
</dbReference>
<organism evidence="1 2">
    <name type="scientific">Nocardiopsis tropica</name>
    <dbReference type="NCBI Taxonomy" id="109330"/>
    <lineage>
        <taxon>Bacteria</taxon>
        <taxon>Bacillati</taxon>
        <taxon>Actinomycetota</taxon>
        <taxon>Actinomycetes</taxon>
        <taxon>Streptosporangiales</taxon>
        <taxon>Nocardiopsidaceae</taxon>
        <taxon>Nocardiopsis</taxon>
    </lineage>
</organism>
<comment type="caution">
    <text evidence="1">The sequence shown here is derived from an EMBL/GenBank/DDBJ whole genome shotgun (WGS) entry which is preliminary data.</text>
</comment>
<proteinExistence type="predicted"/>
<keyword evidence="2" id="KW-1185">Reference proteome</keyword>
<dbReference type="EMBL" id="JBEQNB010000001">
    <property type="protein sequence ID" value="MES0832374.1"/>
    <property type="molecule type" value="Genomic_DNA"/>
</dbReference>
<dbReference type="Proteomes" id="UP001432401">
    <property type="component" value="Unassembled WGS sequence"/>
</dbReference>
<reference evidence="1 2" key="1">
    <citation type="submission" date="2024-06" db="EMBL/GenBank/DDBJ databases">
        <authorList>
            <person name="Bataeva Y.V."/>
            <person name="Grigorian L.N."/>
            <person name="Solomentsev V.I."/>
        </authorList>
    </citation>
    <scope>NUCLEOTIDE SEQUENCE [LARGE SCALE GENOMIC DNA]</scope>
    <source>
        <strain evidence="2">SCPM-O-B-12605 (RCAM04882)</strain>
    </source>
</reference>
<evidence type="ECO:0000313" key="2">
    <source>
        <dbReference type="Proteomes" id="UP001432401"/>
    </source>
</evidence>
<protein>
    <submittedName>
        <fullName evidence="1">SapB/AmfS family lantipeptide</fullName>
    </submittedName>
</protein>
<accession>A0ABV1ZMZ9</accession>